<evidence type="ECO:0000313" key="2">
    <source>
        <dbReference type="Proteomes" id="UP000032076"/>
    </source>
</evidence>
<organism evidence="1 2">
    <name type="scientific">Caldibacillus thermoamylovorans</name>
    <dbReference type="NCBI Taxonomy" id="35841"/>
    <lineage>
        <taxon>Bacteria</taxon>
        <taxon>Bacillati</taxon>
        <taxon>Bacillota</taxon>
        <taxon>Bacilli</taxon>
        <taxon>Bacillales</taxon>
        <taxon>Bacillaceae</taxon>
        <taxon>Caldibacillus</taxon>
    </lineage>
</organism>
<comment type="caution">
    <text evidence="1">The sequence shown here is derived from an EMBL/GenBank/DDBJ whole genome shotgun (WGS) entry which is preliminary data.</text>
</comment>
<dbReference type="EMBL" id="JXLU01000043">
    <property type="protein sequence ID" value="KIO73419.1"/>
    <property type="molecule type" value="Genomic_DNA"/>
</dbReference>
<sequence>MFYQVGNDLEKSFFIMNNNKQTFQDGLQLINESREIFFA</sequence>
<proteinExistence type="predicted"/>
<reference evidence="1 2" key="1">
    <citation type="submission" date="2015-01" db="EMBL/GenBank/DDBJ databases">
        <title>Draft Genome Sequences of Four Bacillus thermoamylovorans Strains, Isolated From Food Products.</title>
        <authorList>
            <person name="Krawcyk A.O."/>
            <person name="Berendsen E.M."/>
            <person name="Eijlander R.T."/>
            <person name="de Jong A."/>
            <person name="Wells-Bennik M."/>
            <person name="Kuipers O.P."/>
        </authorList>
    </citation>
    <scope>NUCLEOTIDE SEQUENCE [LARGE SCALE GENOMIC DNA]</scope>
    <source>
        <strain evidence="1 2">B4167</strain>
    </source>
</reference>
<evidence type="ECO:0000313" key="1">
    <source>
        <dbReference type="EMBL" id="KIO73419.1"/>
    </source>
</evidence>
<name>A0A0D0FMQ8_9BACI</name>
<dbReference type="AlphaFoldDB" id="A0A0D0FMQ8"/>
<dbReference type="Proteomes" id="UP000032076">
    <property type="component" value="Unassembled WGS sequence"/>
</dbReference>
<accession>A0A0D0FMQ8</accession>
<protein>
    <submittedName>
        <fullName evidence="1">Uncharacterized protein</fullName>
    </submittedName>
</protein>
<gene>
    <name evidence="1" type="ORF">B4167_2142</name>
</gene>